<evidence type="ECO:0000256" key="3">
    <source>
        <dbReference type="ARBA" id="ARBA00049535"/>
    </source>
</evidence>
<dbReference type="Pfam" id="PF00156">
    <property type="entry name" value="Pribosyltran"/>
    <property type="match status" value="1"/>
</dbReference>
<comment type="catalytic activity">
    <reaction evidence="3">
        <text>D-ribose 5-phosphate + ATP = 5-phospho-alpha-D-ribose 1-diphosphate + AMP + H(+)</text>
        <dbReference type="Rhea" id="RHEA:15609"/>
        <dbReference type="ChEBI" id="CHEBI:15378"/>
        <dbReference type="ChEBI" id="CHEBI:30616"/>
        <dbReference type="ChEBI" id="CHEBI:58017"/>
        <dbReference type="ChEBI" id="CHEBI:78346"/>
        <dbReference type="ChEBI" id="CHEBI:456215"/>
        <dbReference type="EC" id="2.7.6.1"/>
    </reaction>
</comment>
<protein>
    <recommendedName>
        <fullName evidence="8">Phosphoribosyltransferase domain-containing protein</fullName>
    </recommendedName>
</protein>
<organism evidence="7">
    <name type="scientific">Micromonas pusilla</name>
    <name type="common">Picoplanktonic green alga</name>
    <name type="synonym">Chromulina pusilla</name>
    <dbReference type="NCBI Taxonomy" id="38833"/>
    <lineage>
        <taxon>Eukaryota</taxon>
        <taxon>Viridiplantae</taxon>
        <taxon>Chlorophyta</taxon>
        <taxon>Mamiellophyceae</taxon>
        <taxon>Mamiellales</taxon>
        <taxon>Mamiellaceae</taxon>
        <taxon>Micromonas</taxon>
    </lineage>
</organism>
<feature type="domain" description="Ribose-phosphate pyrophosphokinase N-terminal" evidence="6">
    <location>
        <begin position="28"/>
        <end position="137"/>
    </location>
</feature>
<dbReference type="GO" id="GO:0000287">
    <property type="term" value="F:magnesium ion binding"/>
    <property type="evidence" value="ECO:0007669"/>
    <property type="project" value="InterPro"/>
</dbReference>
<dbReference type="InterPro" id="IPR000836">
    <property type="entry name" value="PRTase_dom"/>
</dbReference>
<evidence type="ECO:0000259" key="6">
    <source>
        <dbReference type="Pfam" id="PF13793"/>
    </source>
</evidence>
<dbReference type="NCBIfam" id="TIGR01251">
    <property type="entry name" value="ribP_PPkin"/>
    <property type="match status" value="1"/>
</dbReference>
<evidence type="ECO:0000256" key="2">
    <source>
        <dbReference type="ARBA" id="ARBA00022727"/>
    </source>
</evidence>
<proteinExistence type="inferred from homology"/>
<dbReference type="Gene3D" id="3.40.50.2020">
    <property type="match status" value="2"/>
</dbReference>
<dbReference type="InterPro" id="IPR029057">
    <property type="entry name" value="PRTase-like"/>
</dbReference>
<evidence type="ECO:0008006" key="8">
    <source>
        <dbReference type="Google" id="ProtNLM"/>
    </source>
</evidence>
<dbReference type="AlphaFoldDB" id="A0A7S0PI95"/>
<dbReference type="GO" id="GO:0002189">
    <property type="term" value="C:ribose phosphate diphosphokinase complex"/>
    <property type="evidence" value="ECO:0007669"/>
    <property type="project" value="TreeGrafter"/>
</dbReference>
<comment type="similarity">
    <text evidence="1 4">Belongs to the ribose-phosphate pyrophosphokinase family.</text>
</comment>
<dbReference type="InterPro" id="IPR005946">
    <property type="entry name" value="Rib-P_diPkinase"/>
</dbReference>
<accession>A0A7S0PI95</accession>
<dbReference type="InterPro" id="IPR029099">
    <property type="entry name" value="Pribosyltran_N"/>
</dbReference>
<dbReference type="Pfam" id="PF13793">
    <property type="entry name" value="Pribosyltran_N"/>
    <property type="match status" value="1"/>
</dbReference>
<dbReference type="GO" id="GO:0005737">
    <property type="term" value="C:cytoplasm"/>
    <property type="evidence" value="ECO:0007669"/>
    <property type="project" value="TreeGrafter"/>
</dbReference>
<dbReference type="CDD" id="cd06223">
    <property type="entry name" value="PRTases_typeI"/>
    <property type="match status" value="1"/>
</dbReference>
<dbReference type="EMBL" id="HBEV01000586">
    <property type="protein sequence ID" value="CAD8575947.1"/>
    <property type="molecule type" value="Transcribed_RNA"/>
</dbReference>
<dbReference type="PANTHER" id="PTHR10210:SF45">
    <property type="entry name" value="RIBOSE-PHOSPHATE PYROPHOSPHOKINASE 3, CHLOROPLASTIC"/>
    <property type="match status" value="1"/>
</dbReference>
<dbReference type="SMART" id="SM01400">
    <property type="entry name" value="Pribosyltran_N"/>
    <property type="match status" value="1"/>
</dbReference>
<name>A0A7S0PI95_MICPS</name>
<dbReference type="SUPFAM" id="SSF53271">
    <property type="entry name" value="PRTase-like"/>
    <property type="match status" value="2"/>
</dbReference>
<sequence length="327" mass="36615">MDEAKRSRRDSFGPWGDPSIKYLYYCPQMKELAHSIAAQPTQLTIRPMEVSWAKFPDGFPNLFVEGAEEIRGKHVAFLASFNNPDTIFEQISVIYSLPKMFIASFTLILPFFPTGTAERVEREGEVPTAVTLARMLSHIPMSRGGPTSTIIFDIHALQERFYFGDNITPCFETGIPLLLEEIAALPDKSDVVIAYPDEGAMKRFHTFFEAFDEVVCTKVRQGDKRLVTLKEGEPEGKHVVIVDDLVQSGGTLIECGKVLKARGAKALSAFCTHGVFPNDKHERFTESDMFDNFWITDSCPQTVSRVRGRAPFKVLSLAGRIARALEI</sequence>
<evidence type="ECO:0000256" key="4">
    <source>
        <dbReference type="RuleBase" id="RU004324"/>
    </source>
</evidence>
<reference evidence="7" key="1">
    <citation type="submission" date="2021-01" db="EMBL/GenBank/DDBJ databases">
        <authorList>
            <person name="Corre E."/>
            <person name="Pelletier E."/>
            <person name="Niang G."/>
            <person name="Scheremetjew M."/>
            <person name="Finn R."/>
            <person name="Kale V."/>
            <person name="Holt S."/>
            <person name="Cochrane G."/>
            <person name="Meng A."/>
            <person name="Brown T."/>
            <person name="Cohen L."/>
        </authorList>
    </citation>
    <scope>NUCLEOTIDE SEQUENCE</scope>
    <source>
        <strain evidence="7">CCMP494</strain>
    </source>
</reference>
<dbReference type="GO" id="GO:0006164">
    <property type="term" value="P:purine nucleotide biosynthetic process"/>
    <property type="evidence" value="ECO:0007669"/>
    <property type="project" value="TreeGrafter"/>
</dbReference>
<evidence type="ECO:0000256" key="1">
    <source>
        <dbReference type="ARBA" id="ARBA00006478"/>
    </source>
</evidence>
<feature type="domain" description="Phosphoribosyltransferase" evidence="5">
    <location>
        <begin position="229"/>
        <end position="298"/>
    </location>
</feature>
<dbReference type="GO" id="GO:0006015">
    <property type="term" value="P:5-phosphoribose 1-diphosphate biosynthetic process"/>
    <property type="evidence" value="ECO:0007669"/>
    <property type="project" value="TreeGrafter"/>
</dbReference>
<dbReference type="GO" id="GO:0004749">
    <property type="term" value="F:ribose phosphate diphosphokinase activity"/>
    <property type="evidence" value="ECO:0007669"/>
    <property type="project" value="UniProtKB-EC"/>
</dbReference>
<evidence type="ECO:0000259" key="5">
    <source>
        <dbReference type="Pfam" id="PF00156"/>
    </source>
</evidence>
<dbReference type="PANTHER" id="PTHR10210">
    <property type="entry name" value="RIBOSE-PHOSPHATE DIPHOSPHOKINASE FAMILY MEMBER"/>
    <property type="match status" value="1"/>
</dbReference>
<gene>
    <name evidence="7" type="ORF">MSP1404_LOCUS478</name>
</gene>
<keyword evidence="2 4" id="KW-0545">Nucleotide biosynthesis</keyword>
<evidence type="ECO:0000313" key="7">
    <source>
        <dbReference type="EMBL" id="CAD8575947.1"/>
    </source>
</evidence>